<feature type="domain" description="Alpha-2-macroglobulin" evidence="13">
    <location>
        <begin position="846"/>
        <end position="940"/>
    </location>
</feature>
<reference evidence="15 16" key="1">
    <citation type="submission" date="2024-10" db="EMBL/GenBank/DDBJ databases">
        <authorList>
            <person name="Kim D."/>
        </authorList>
    </citation>
    <scope>NUCLEOTIDE SEQUENCE [LARGE SCALE GENOMIC DNA]</scope>
    <source>
        <strain evidence="15">BH-2024</strain>
    </source>
</reference>
<dbReference type="EMBL" id="JBICBT010000086">
    <property type="protein sequence ID" value="KAL3123832.1"/>
    <property type="molecule type" value="Genomic_DNA"/>
</dbReference>
<dbReference type="PROSITE" id="PS00477">
    <property type="entry name" value="ALPHA_2_MACROGLOBULIN"/>
    <property type="match status" value="1"/>
</dbReference>
<evidence type="ECO:0000256" key="9">
    <source>
        <dbReference type="ARBA" id="ARBA00078071"/>
    </source>
</evidence>
<dbReference type="Gene3D" id="6.20.50.160">
    <property type="match status" value="1"/>
</dbReference>
<dbReference type="GO" id="GO:0004867">
    <property type="term" value="F:serine-type endopeptidase inhibitor activity"/>
    <property type="evidence" value="ECO:0007669"/>
    <property type="project" value="UniProtKB-KW"/>
</dbReference>
<evidence type="ECO:0000256" key="10">
    <source>
        <dbReference type="SAM" id="MobiDB-lite"/>
    </source>
</evidence>
<sequence length="1660" mass="182319">MPAGHNHYRPNICWHFLPFLLICCCPPGGIFLAAQTNDGNGKTKTPALPTLADDGSPTAAAASAPSPAADQSSAAATTADQQLLLPKESIGLPPLFPMDTTPMPPPRNYSASYLVIAPKIVRPGLPYAVSVNILRSAEPDHIVRVEIRDSKNETMAARVVSNFRTGMPQTVVVENLSEESFLPEEDYSVYVKGETITSKMIFEDSARVQCSQKSVSIFVQTDKAIYKPGTTVHYRVLVVTPDLLPYTEPVTVYVDDPNQNRIVNMPKLQLRKGVHTGELQLATEPPLGNWRIHVHTAGGVKFAKEFTVDRYVLPKFEVSIKTPSFITINDELTVHVTAKYTYGKGVAGKAKVRIDLPFPRWSSMQLSSVEGGSSSKQDEVGIERTVKLNSMGEATLTFDNTELRTRKIITDWGGSTIQIVAEVQEELTEVQRNATVEITAYSRDVKLEVDKQSDTFKPGLPYSVVVALKQMDDTPAKSSLPRRVQLTTFYRGAPAQQQQQPLQQQQQQEDKEVKVLELDAHGTAMLQLLPPLNSTSARVEASYDRTGQNNFTNSPIYTSLYVEAARSPSQAFVQVNADNQGVVDAGKTLSFSVKCTEPLISFTYQVVARGVVALSEQVSLSASGDTQQTSASLTFIATAQMAPKSRLVVYAIRAENKEILVDAIDFKVDGLFRNNVTLSTDRNSAEPGESVRFRVRAAPDSFVGLLAVDQSVLLLKSGNDISKELVEQDVEEYDTTSDSGAHVWTGMRRRMIGGGRKRRSSWYPWWGVGGKDASTVFENAGLVVLTDAFLYKEPEPIMPPGVEFDMGIVLNEQPDGGEEAFVPEAAAASPPAQATAPRLRQHFPETWVWTGDDFNTTSDSGEVVYDAKAPDTITSWVASAFAINDKAGLGLAPSTVKLKVFRPFFVRLELPYAVKRGEKMALQVLVFNYLENEQEVTVTLKHQPGFDFLQKDGSSIKKGKADKSYNVRFLSVPGGGVSRAVYFPIVFTDVGQLRLNVVAQADQASDALEQTLRVEPEGYRVDRNVPLIVDLSSSATTPSPTHASESSQPQASNGSGGMATAASAPYRKVVDLQFPADHVLGSRKARVDVIGDIMGPVLSNVEGLVRMPYGCGEQNMVTLVPNIVVMRYLRATQRVNPSLELKAKKYMESGYQRELTYRRSDNSFSAFGESDQHGSTWLTAFVLRSFKQAQAYIFVDDRVLEDSIAFLISQQLDNGAFVERGEVHHKLMQGGASEGGFTLTAYVLVALLENHVQNKVTELARSYLESHLTDFKEDPYALALCTYVLHLANSPKKGDVLKMLEGLQITGTTDGMVHWTTKVSNGAKDGTKNGGGAARDTNQYFFQPQPADVEMSAYALLTYMLLDNKEHALPIVRWLTAQRNSLGGFSSTQDTVMALQSLGAYAEKAYSPSFNLSIKVQNGQQDTHLFTINAQNALVLQSYEVQYSYHRQTLREDVPFYCAKEVREVRNGNRLQLELCCNYTRAGARSNMAVAEVDALSGYRFDEEDVRRLTGIADLQRVELDKEDSKLNIYFNALGDVPVCLSMNTDLVYQIADQRDAQLLLYDYYDPQQQMKSTYSARQTRSLEESCPDCWPDPGAHASRAQAAHPSVTAGAGSATGGAATTPSTVLSLLFFSVGLQLYLLSSSSSLSAAPFWRCVSSSH</sequence>
<dbReference type="Pfam" id="PF01835">
    <property type="entry name" value="MG2"/>
    <property type="match status" value="1"/>
</dbReference>
<protein>
    <recommendedName>
        <fullName evidence="9">TEP1-F</fullName>
    </recommendedName>
</protein>
<name>A0ABD2M8I9_9BILA</name>
<feature type="domain" description="Alpha-macroglobulin receptor-binding" evidence="14">
    <location>
        <begin position="1486"/>
        <end position="1575"/>
    </location>
</feature>
<dbReference type="PANTHER" id="PTHR11412:SF175">
    <property type="entry name" value="TEP (THIOLESTER CONTAINING PROTEIN)"/>
    <property type="match status" value="1"/>
</dbReference>
<dbReference type="Gene3D" id="2.60.40.1930">
    <property type="match status" value="2"/>
</dbReference>
<comment type="function">
    <text evidence="7">Binds covalently through a thioester bond to the pathogen surface resulting in pathogen clearance.</text>
</comment>
<feature type="domain" description="Alpha-2-macroglobulin bait region" evidence="12">
    <location>
        <begin position="573"/>
        <end position="715"/>
    </location>
</feature>
<dbReference type="Gene3D" id="2.60.120.1540">
    <property type="match status" value="1"/>
</dbReference>
<dbReference type="Gene3D" id="2.60.40.10">
    <property type="entry name" value="Immunoglobulins"/>
    <property type="match status" value="2"/>
</dbReference>
<dbReference type="InterPro" id="IPR041813">
    <property type="entry name" value="A2M_TED"/>
</dbReference>
<evidence type="ECO:0000256" key="7">
    <source>
        <dbReference type="ARBA" id="ARBA00057615"/>
    </source>
</evidence>
<evidence type="ECO:0000256" key="11">
    <source>
        <dbReference type="SAM" id="Phobius"/>
    </source>
</evidence>
<dbReference type="InterPro" id="IPR001599">
    <property type="entry name" value="Macroglobln_a2"/>
</dbReference>
<feature type="compositionally biased region" description="Low complexity" evidence="10">
    <location>
        <begin position="51"/>
        <end position="78"/>
    </location>
</feature>
<dbReference type="PANTHER" id="PTHR11412">
    <property type="entry name" value="MACROGLOBULIN / COMPLEMENT"/>
    <property type="match status" value="1"/>
</dbReference>
<keyword evidence="3" id="KW-0732">Signal</keyword>
<evidence type="ECO:0000259" key="13">
    <source>
        <dbReference type="SMART" id="SM01360"/>
    </source>
</evidence>
<dbReference type="FunFam" id="1.50.10.20:FF:000001">
    <property type="entry name" value="CD109 isoform 1"/>
    <property type="match status" value="1"/>
</dbReference>
<keyword evidence="11" id="KW-1133">Transmembrane helix</keyword>
<keyword evidence="4" id="KW-0722">Serine protease inhibitor</keyword>
<dbReference type="SUPFAM" id="SSF49410">
    <property type="entry name" value="Alpha-macroglobulin receptor domain"/>
    <property type="match status" value="1"/>
</dbReference>
<dbReference type="InterPro" id="IPR014756">
    <property type="entry name" value="Ig_E-set"/>
</dbReference>
<dbReference type="Pfam" id="PF00207">
    <property type="entry name" value="A2M"/>
    <property type="match status" value="1"/>
</dbReference>
<keyword evidence="2" id="KW-0646">Protease inhibitor</keyword>
<dbReference type="Pfam" id="PF17791">
    <property type="entry name" value="MG3"/>
    <property type="match status" value="1"/>
</dbReference>
<dbReference type="InterPro" id="IPR011626">
    <property type="entry name" value="Alpha-macroglobulin_TED"/>
</dbReference>
<keyword evidence="5" id="KW-1015">Disulfide bond</keyword>
<dbReference type="Pfam" id="PF07703">
    <property type="entry name" value="A2M_BRD"/>
    <property type="match status" value="1"/>
</dbReference>
<evidence type="ECO:0000256" key="8">
    <source>
        <dbReference type="ARBA" id="ARBA00063781"/>
    </source>
</evidence>
<gene>
    <name evidence="15" type="ORF">niasHT_002185</name>
</gene>
<dbReference type="InterPro" id="IPR002890">
    <property type="entry name" value="MG2"/>
</dbReference>
<evidence type="ECO:0000256" key="1">
    <source>
        <dbReference type="ARBA" id="ARBA00010952"/>
    </source>
</evidence>
<comment type="similarity">
    <text evidence="1">Belongs to the protease inhibitor I39 (alpha-2-macroglobulin) family.</text>
</comment>
<evidence type="ECO:0000256" key="2">
    <source>
        <dbReference type="ARBA" id="ARBA00022690"/>
    </source>
</evidence>
<dbReference type="InterPro" id="IPR019742">
    <property type="entry name" value="MacrogloblnA2_CS"/>
</dbReference>
<feature type="region of interest" description="Disordered" evidence="10">
    <location>
        <begin position="43"/>
        <end position="78"/>
    </location>
</feature>
<feature type="transmembrane region" description="Helical" evidence="11">
    <location>
        <begin position="12"/>
        <end position="34"/>
    </location>
</feature>
<dbReference type="InterPro" id="IPR011625">
    <property type="entry name" value="A2M_N_BRD"/>
</dbReference>
<dbReference type="Gene3D" id="2.20.130.20">
    <property type="match status" value="1"/>
</dbReference>
<evidence type="ECO:0000256" key="5">
    <source>
        <dbReference type="ARBA" id="ARBA00023157"/>
    </source>
</evidence>
<evidence type="ECO:0000256" key="3">
    <source>
        <dbReference type="ARBA" id="ARBA00022729"/>
    </source>
</evidence>
<feature type="compositionally biased region" description="Low complexity" evidence="10">
    <location>
        <begin position="1032"/>
        <end position="1047"/>
    </location>
</feature>
<keyword evidence="16" id="KW-1185">Reference proteome</keyword>
<dbReference type="FunFam" id="2.60.40.1930:FF:000001">
    <property type="entry name" value="CD109 isoform 3"/>
    <property type="match status" value="1"/>
</dbReference>
<dbReference type="InterPro" id="IPR036595">
    <property type="entry name" value="A-macroglobulin_rcpt-bd_sf"/>
</dbReference>
<comment type="subunit">
    <text evidence="8">Heterodimer of a TEP1-N chain and an TEP1-C chain non-covalently linked. Forms a complex composed of TEP1-N and TEP1-C heterodimer, LRIM1 and APL1C; the interaction stabilizes TEP1-N and TEP1-C heterodimer, prevents its binding to tissues while circulating in the hemolymph and protects the thioester bond from hydrolysis. Mature TEP1 and to a lesser extent full-length TEP1 interact with SPCLIP1; the interaction is induced by microbial infection.</text>
</comment>
<dbReference type="CDD" id="cd02897">
    <property type="entry name" value="A2M_2"/>
    <property type="match status" value="1"/>
</dbReference>
<comment type="caution">
    <text evidence="15">The sequence shown here is derived from an EMBL/GenBank/DDBJ whole genome shotgun (WGS) entry which is preliminary data.</text>
</comment>
<keyword evidence="6" id="KW-0325">Glycoprotein</keyword>
<dbReference type="InterPro" id="IPR009048">
    <property type="entry name" value="A-macroglobulin_rcpt-bd"/>
</dbReference>
<dbReference type="Gene3D" id="2.60.40.2950">
    <property type="match status" value="1"/>
</dbReference>
<dbReference type="Gene3D" id="1.50.10.20">
    <property type="match status" value="1"/>
</dbReference>
<evidence type="ECO:0000259" key="12">
    <source>
        <dbReference type="SMART" id="SM01359"/>
    </source>
</evidence>
<evidence type="ECO:0000313" key="15">
    <source>
        <dbReference type="EMBL" id="KAL3123832.1"/>
    </source>
</evidence>
<feature type="region of interest" description="Disordered" evidence="10">
    <location>
        <begin position="1032"/>
        <end position="1060"/>
    </location>
</feature>
<dbReference type="InterPro" id="IPR047565">
    <property type="entry name" value="Alpha-macroglob_thiol-ester_cl"/>
</dbReference>
<dbReference type="SMART" id="SM01359">
    <property type="entry name" value="A2M_N_2"/>
    <property type="match status" value="1"/>
</dbReference>
<keyword evidence="11" id="KW-0472">Membrane</keyword>
<dbReference type="SMART" id="SM01360">
    <property type="entry name" value="A2M"/>
    <property type="match status" value="1"/>
</dbReference>
<dbReference type="Gene3D" id="2.60.40.1940">
    <property type="match status" value="1"/>
</dbReference>
<evidence type="ECO:0000256" key="6">
    <source>
        <dbReference type="ARBA" id="ARBA00023180"/>
    </source>
</evidence>
<dbReference type="Pfam" id="PF07678">
    <property type="entry name" value="TED_complement"/>
    <property type="match status" value="1"/>
</dbReference>
<dbReference type="Gene3D" id="2.60.40.690">
    <property type="entry name" value="Alpha-macroglobulin, receptor-binding domain"/>
    <property type="match status" value="1"/>
</dbReference>
<evidence type="ECO:0000256" key="4">
    <source>
        <dbReference type="ARBA" id="ARBA00022900"/>
    </source>
</evidence>
<accession>A0ABD2M8I9</accession>
<dbReference type="SUPFAM" id="SSF81296">
    <property type="entry name" value="E set domains"/>
    <property type="match status" value="1"/>
</dbReference>
<proteinExistence type="inferred from homology"/>
<dbReference type="Proteomes" id="UP001620626">
    <property type="component" value="Unassembled WGS sequence"/>
</dbReference>
<dbReference type="InterPro" id="IPR013783">
    <property type="entry name" value="Ig-like_fold"/>
</dbReference>
<evidence type="ECO:0000259" key="14">
    <source>
        <dbReference type="SMART" id="SM01361"/>
    </source>
</evidence>
<dbReference type="InterPro" id="IPR050473">
    <property type="entry name" value="A2M/Complement_sys"/>
</dbReference>
<keyword evidence="11" id="KW-0812">Transmembrane</keyword>
<dbReference type="SUPFAM" id="SSF48239">
    <property type="entry name" value="Terpenoid cyclases/Protein prenyltransferases"/>
    <property type="match status" value="1"/>
</dbReference>
<evidence type="ECO:0000313" key="16">
    <source>
        <dbReference type="Proteomes" id="UP001620626"/>
    </source>
</evidence>
<dbReference type="SMART" id="SM01419">
    <property type="entry name" value="Thiol-ester_cl"/>
    <property type="match status" value="1"/>
</dbReference>
<dbReference type="Pfam" id="PF07677">
    <property type="entry name" value="A2M_recep"/>
    <property type="match status" value="1"/>
</dbReference>
<organism evidence="15 16">
    <name type="scientific">Heterodera trifolii</name>
    <dbReference type="NCBI Taxonomy" id="157864"/>
    <lineage>
        <taxon>Eukaryota</taxon>
        <taxon>Metazoa</taxon>
        <taxon>Ecdysozoa</taxon>
        <taxon>Nematoda</taxon>
        <taxon>Chromadorea</taxon>
        <taxon>Rhabditida</taxon>
        <taxon>Tylenchina</taxon>
        <taxon>Tylenchomorpha</taxon>
        <taxon>Tylenchoidea</taxon>
        <taxon>Heteroderidae</taxon>
        <taxon>Heteroderinae</taxon>
        <taxon>Heterodera</taxon>
    </lineage>
</organism>
<dbReference type="InterPro" id="IPR008930">
    <property type="entry name" value="Terpenoid_cyclase/PrenylTrfase"/>
</dbReference>
<dbReference type="SMART" id="SM01361">
    <property type="entry name" value="A2M_recep"/>
    <property type="match status" value="1"/>
</dbReference>
<dbReference type="InterPro" id="IPR041555">
    <property type="entry name" value="MG3"/>
</dbReference>